<dbReference type="GO" id="GO:0005737">
    <property type="term" value="C:cytoplasm"/>
    <property type="evidence" value="ECO:0007669"/>
    <property type="project" value="TreeGrafter"/>
</dbReference>
<evidence type="ECO:0000256" key="1">
    <source>
        <dbReference type="ARBA" id="ARBA00005189"/>
    </source>
</evidence>
<evidence type="ECO:0000256" key="3">
    <source>
        <dbReference type="ARBA" id="ARBA00022679"/>
    </source>
</evidence>
<evidence type="ECO:0000256" key="6">
    <source>
        <dbReference type="ARBA" id="ARBA00022840"/>
    </source>
</evidence>
<evidence type="ECO:0000313" key="13">
    <source>
        <dbReference type="EMBL" id="GCB77215.1"/>
    </source>
</evidence>
<sequence length="360" mass="41953">MASYIHVPFAVPAVPSLHITVDQQDVEAGSRRLIKEMRPHWDPAQVKLKVFTEGITNKLVACSVDDSLDDVVLVRVYGNKTELFVDRENELKSFHVLHVHGCAPRLYCTFENGFCYKFIEGSALDPEHVRNPSIFRLIGRQLAKIHSIHAHNGWIPKPNLWLKLEKYFTLLPKEFEDECLHARFLTEVPAHQELEKELAWLKKHLSSLGSPIVLCHNDLLCKNIIYNEKEGRVRFIDYEYAGYNYQAFDIGNHFNEFAGVTEVDYNLYPNKNVQLQWLKSYLEALNKYKGLGTEVTNEEVEVLYFQVNLFALASHFFWGLWALIQSRYSTIDFDFLGYAVVRFRQYFKMKPEVMNLKLPE</sequence>
<dbReference type="SUPFAM" id="SSF56112">
    <property type="entry name" value="Protein kinase-like (PK-like)"/>
    <property type="match status" value="1"/>
</dbReference>
<dbReference type="Gene3D" id="3.90.1200.10">
    <property type="match status" value="1"/>
</dbReference>
<evidence type="ECO:0000256" key="11">
    <source>
        <dbReference type="ARBA" id="ARBA00038211"/>
    </source>
</evidence>
<evidence type="ECO:0000256" key="10">
    <source>
        <dbReference type="ARBA" id="ARBA00037883"/>
    </source>
</evidence>
<keyword evidence="6" id="KW-0067">ATP-binding</keyword>
<keyword evidence="3" id="KW-0808">Transferase</keyword>
<keyword evidence="7" id="KW-0443">Lipid metabolism</keyword>
<keyword evidence="9" id="KW-1208">Phospholipid metabolism</keyword>
<gene>
    <name evidence="13" type="ORF">scyTo_0015630</name>
</gene>
<dbReference type="GO" id="GO:0005524">
    <property type="term" value="F:ATP binding"/>
    <property type="evidence" value="ECO:0007669"/>
    <property type="project" value="UniProtKB-KW"/>
</dbReference>
<dbReference type="AlphaFoldDB" id="A0A401PVS5"/>
<dbReference type="Gene3D" id="3.30.200.20">
    <property type="entry name" value="Phosphorylase Kinase, domain 1"/>
    <property type="match status" value="1"/>
</dbReference>
<keyword evidence="2" id="KW-0444">Lipid biosynthesis</keyword>
<evidence type="ECO:0000256" key="4">
    <source>
        <dbReference type="ARBA" id="ARBA00022741"/>
    </source>
</evidence>
<dbReference type="PANTHER" id="PTHR22603:SF66">
    <property type="entry name" value="ETHANOLAMINE KINASE"/>
    <property type="match status" value="1"/>
</dbReference>
<comment type="pathway">
    <text evidence="10">Phospholipid metabolism; phosphatidylethanolamine biosynthesis; phosphatidylethanolamine from ethanolamine: step 1/3.</text>
</comment>
<comment type="similarity">
    <text evidence="11">Belongs to the choline/ethanolamine kinase family.</text>
</comment>
<proteinExistence type="inferred from homology"/>
<dbReference type="STRING" id="75743.A0A401PVS5"/>
<keyword evidence="8" id="KW-0594">Phospholipid biosynthesis</keyword>
<dbReference type="FunFam" id="3.90.1200.10:FF:000002">
    <property type="entry name" value="Ethanolamine kinase 1"/>
    <property type="match status" value="1"/>
</dbReference>
<comment type="pathway">
    <text evidence="1">Lipid metabolism.</text>
</comment>
<evidence type="ECO:0000256" key="7">
    <source>
        <dbReference type="ARBA" id="ARBA00023098"/>
    </source>
</evidence>
<keyword evidence="14" id="KW-1185">Reference proteome</keyword>
<evidence type="ECO:0000256" key="8">
    <source>
        <dbReference type="ARBA" id="ARBA00023209"/>
    </source>
</evidence>
<accession>A0A401PVS5</accession>
<name>A0A401PVS5_SCYTO</name>
<dbReference type="Proteomes" id="UP000288216">
    <property type="component" value="Unassembled WGS sequence"/>
</dbReference>
<dbReference type="OrthoDB" id="10267235at2759"/>
<keyword evidence="4" id="KW-0547">Nucleotide-binding</keyword>
<evidence type="ECO:0000256" key="9">
    <source>
        <dbReference type="ARBA" id="ARBA00023264"/>
    </source>
</evidence>
<dbReference type="EC" id="2.7.1.82" evidence="12"/>
<reference evidence="13 14" key="1">
    <citation type="journal article" date="2018" name="Nat. Ecol. Evol.">
        <title>Shark genomes provide insights into elasmobranch evolution and the origin of vertebrates.</title>
        <authorList>
            <person name="Hara Y"/>
            <person name="Yamaguchi K"/>
            <person name="Onimaru K"/>
            <person name="Kadota M"/>
            <person name="Koyanagi M"/>
            <person name="Keeley SD"/>
            <person name="Tatsumi K"/>
            <person name="Tanaka K"/>
            <person name="Motone F"/>
            <person name="Kageyama Y"/>
            <person name="Nozu R"/>
            <person name="Adachi N"/>
            <person name="Nishimura O"/>
            <person name="Nakagawa R"/>
            <person name="Tanegashima C"/>
            <person name="Kiyatake I"/>
            <person name="Matsumoto R"/>
            <person name="Murakumo K"/>
            <person name="Nishida K"/>
            <person name="Terakita A"/>
            <person name="Kuratani S"/>
            <person name="Sato K"/>
            <person name="Hyodo S Kuraku.S."/>
        </authorList>
    </citation>
    <scope>NUCLEOTIDE SEQUENCE [LARGE SCALE GENOMIC DNA]</scope>
</reference>
<keyword evidence="5" id="KW-0418">Kinase</keyword>
<dbReference type="EMBL" id="BFAA01008941">
    <property type="protein sequence ID" value="GCB77215.1"/>
    <property type="molecule type" value="Genomic_DNA"/>
</dbReference>
<dbReference type="CDD" id="cd05157">
    <property type="entry name" value="ETNK_euk"/>
    <property type="match status" value="1"/>
</dbReference>
<evidence type="ECO:0000256" key="2">
    <source>
        <dbReference type="ARBA" id="ARBA00022516"/>
    </source>
</evidence>
<dbReference type="GO" id="GO:0006646">
    <property type="term" value="P:phosphatidylethanolamine biosynthetic process"/>
    <property type="evidence" value="ECO:0007669"/>
    <property type="project" value="TreeGrafter"/>
</dbReference>
<dbReference type="OMA" id="VASHIHW"/>
<dbReference type="InterPro" id="IPR011009">
    <property type="entry name" value="Kinase-like_dom_sf"/>
</dbReference>
<dbReference type="PANTHER" id="PTHR22603">
    <property type="entry name" value="CHOLINE/ETHANOALAMINE KINASE"/>
    <property type="match status" value="1"/>
</dbReference>
<organism evidence="13 14">
    <name type="scientific">Scyliorhinus torazame</name>
    <name type="common">Cloudy catshark</name>
    <name type="synonym">Catulus torazame</name>
    <dbReference type="NCBI Taxonomy" id="75743"/>
    <lineage>
        <taxon>Eukaryota</taxon>
        <taxon>Metazoa</taxon>
        <taxon>Chordata</taxon>
        <taxon>Craniata</taxon>
        <taxon>Vertebrata</taxon>
        <taxon>Chondrichthyes</taxon>
        <taxon>Elasmobranchii</taxon>
        <taxon>Galeomorphii</taxon>
        <taxon>Galeoidea</taxon>
        <taxon>Carcharhiniformes</taxon>
        <taxon>Scyliorhinidae</taxon>
        <taxon>Scyliorhinus</taxon>
    </lineage>
</organism>
<comment type="caution">
    <text evidence="13">The sequence shown here is derived from an EMBL/GenBank/DDBJ whole genome shotgun (WGS) entry which is preliminary data.</text>
</comment>
<dbReference type="Pfam" id="PF01633">
    <property type="entry name" value="Choline_kinase"/>
    <property type="match status" value="1"/>
</dbReference>
<evidence type="ECO:0000313" key="14">
    <source>
        <dbReference type="Proteomes" id="UP000288216"/>
    </source>
</evidence>
<dbReference type="GO" id="GO:0004305">
    <property type="term" value="F:ethanolamine kinase activity"/>
    <property type="evidence" value="ECO:0007669"/>
    <property type="project" value="UniProtKB-EC"/>
</dbReference>
<evidence type="ECO:0000256" key="12">
    <source>
        <dbReference type="ARBA" id="ARBA00038874"/>
    </source>
</evidence>
<evidence type="ECO:0000256" key="5">
    <source>
        <dbReference type="ARBA" id="ARBA00022777"/>
    </source>
</evidence>
<protein>
    <recommendedName>
        <fullName evidence="12">ethanolamine kinase</fullName>
        <ecNumber evidence="12">2.7.1.82</ecNumber>
    </recommendedName>
</protein>